<dbReference type="KEGG" id="mha:HF1_02140"/>
<dbReference type="Proteomes" id="UP000008637">
    <property type="component" value="Chromosome"/>
</dbReference>
<protein>
    <submittedName>
        <fullName evidence="1">Uncharacterized protein</fullName>
    </submittedName>
</protein>
<gene>
    <name evidence="1" type="ordered locus">HF1_02140</name>
</gene>
<organism evidence="1 2">
    <name type="scientific">Mycoplasma haemofelis (strain Langford 1)</name>
    <name type="common">Haemobartonella felis</name>
    <dbReference type="NCBI Taxonomy" id="941640"/>
    <lineage>
        <taxon>Bacteria</taxon>
        <taxon>Bacillati</taxon>
        <taxon>Mycoplasmatota</taxon>
        <taxon>Mollicutes</taxon>
        <taxon>Mycoplasmataceae</taxon>
        <taxon>Mycoplasma</taxon>
    </lineage>
</organism>
<keyword evidence="2" id="KW-1185">Reference proteome</keyword>
<sequence length="197" mass="21853">MNPTTIKGLAAASVAGSGAGGYGIYYGVNSSRTVSKEIKEPLLTNSSTDEAWKQHLASYKSLQDKWLGDVSDESSWVGSMKKWCNDSLNTYWSNSKFSELSKKAGKWCVDTEDIKGRVKRTMGQGKSLISDTNTETVWKSGWDTYNSGKSGKEISIISATTQELGWKELKSFCLETESLHASSHETLKERYKDFCTK</sequence>
<name>E8ZKQ6_MYCHL</name>
<reference evidence="1 2" key="1">
    <citation type="journal article" date="2011" name="J. Bacteriol.">
        <title>Complete genome sequence of Mycoplasma haemofelis, a hemotropic mycoplasma.</title>
        <authorList>
            <person name="Barker E.N."/>
            <person name="Helps C.R."/>
            <person name="Peters I.R."/>
            <person name="Darby A.C."/>
            <person name="Radford A.D."/>
            <person name="Tasker S."/>
        </authorList>
    </citation>
    <scope>NUCLEOTIDE SEQUENCE [LARGE SCALE GENOMIC DNA]</scope>
    <source>
        <strain evidence="1 2">Langford 1</strain>
    </source>
</reference>
<dbReference type="AlphaFoldDB" id="E8ZKQ6"/>
<accession>E8ZKQ6</accession>
<evidence type="ECO:0000313" key="1">
    <source>
        <dbReference type="EMBL" id="CBY92222.1"/>
    </source>
</evidence>
<evidence type="ECO:0000313" key="2">
    <source>
        <dbReference type="Proteomes" id="UP000008637"/>
    </source>
</evidence>
<proteinExistence type="predicted"/>
<dbReference type="EMBL" id="FR773153">
    <property type="protein sequence ID" value="CBY92222.1"/>
    <property type="molecule type" value="Genomic_DNA"/>
</dbReference>
<dbReference type="HOGENOM" id="CLU_1370876_0_0_14"/>
<dbReference type="OrthoDB" id="9826663at2"/>